<dbReference type="GO" id="GO:0008758">
    <property type="term" value="F:UDP-2,3-diacylglucosamine hydrolase activity"/>
    <property type="evidence" value="ECO:0007669"/>
    <property type="project" value="TreeGrafter"/>
</dbReference>
<name>A0A7I9VHH4_9BACT</name>
<keyword evidence="5" id="KW-1133">Transmembrane helix</keyword>
<gene>
    <name evidence="7" type="ORF">AMYX_05940</name>
</gene>
<dbReference type="PANTHER" id="PTHR31302">
    <property type="entry name" value="TRANSMEMBRANE PROTEIN WITH METALLOPHOSPHOESTERASE DOMAIN-RELATED"/>
    <property type="match status" value="1"/>
</dbReference>
<dbReference type="PANTHER" id="PTHR31302:SF31">
    <property type="entry name" value="PHOSPHODIESTERASE YAEI"/>
    <property type="match status" value="1"/>
</dbReference>
<evidence type="ECO:0000313" key="7">
    <source>
        <dbReference type="EMBL" id="GEJ55853.1"/>
    </source>
</evidence>
<dbReference type="InterPro" id="IPR029052">
    <property type="entry name" value="Metallo-depent_PP-like"/>
</dbReference>
<feature type="transmembrane region" description="Helical" evidence="5">
    <location>
        <begin position="39"/>
        <end position="59"/>
    </location>
</feature>
<evidence type="ECO:0000256" key="1">
    <source>
        <dbReference type="ARBA" id="ARBA00001968"/>
    </source>
</evidence>
<dbReference type="Proteomes" id="UP000503640">
    <property type="component" value="Unassembled WGS sequence"/>
</dbReference>
<dbReference type="Gene3D" id="3.60.21.10">
    <property type="match status" value="1"/>
</dbReference>
<dbReference type="AlphaFoldDB" id="A0A7I9VHH4"/>
<evidence type="ECO:0000256" key="5">
    <source>
        <dbReference type="SAM" id="Phobius"/>
    </source>
</evidence>
<evidence type="ECO:0000259" key="6">
    <source>
        <dbReference type="Pfam" id="PF00149"/>
    </source>
</evidence>
<dbReference type="RefSeq" id="WP_176062729.1">
    <property type="nucleotide sequence ID" value="NZ_BJTG01000001.1"/>
</dbReference>
<organism evidence="7 8">
    <name type="scientific">Anaeromyxobacter diazotrophicus</name>
    <dbReference type="NCBI Taxonomy" id="2590199"/>
    <lineage>
        <taxon>Bacteria</taxon>
        <taxon>Pseudomonadati</taxon>
        <taxon>Myxococcota</taxon>
        <taxon>Myxococcia</taxon>
        <taxon>Myxococcales</taxon>
        <taxon>Cystobacterineae</taxon>
        <taxon>Anaeromyxobacteraceae</taxon>
        <taxon>Anaeromyxobacter</taxon>
    </lineage>
</organism>
<dbReference type="GO" id="GO:0009245">
    <property type="term" value="P:lipid A biosynthetic process"/>
    <property type="evidence" value="ECO:0007669"/>
    <property type="project" value="TreeGrafter"/>
</dbReference>
<protein>
    <submittedName>
        <fullName evidence="7">Metallophosphatase</fullName>
    </submittedName>
</protein>
<accession>A0A7I9VHH4</accession>
<dbReference type="GO" id="GO:0016020">
    <property type="term" value="C:membrane"/>
    <property type="evidence" value="ECO:0007669"/>
    <property type="project" value="GOC"/>
</dbReference>
<evidence type="ECO:0000256" key="4">
    <source>
        <dbReference type="ARBA" id="ARBA00061089"/>
    </source>
</evidence>
<sequence>MTRTPTFLLFFAVLFAVLGGMHYYLWARLVRDTGLPGRRALLVVFALAAVAVPLGMALARRLSFRATRGSLTVLFTWLGAAFLLFVALVATDLARLLWSGLRGLAAASGPELAPTDPGRRLFVARTLAGGAVLAAGAAAAGAVRSATGEPRVVELAVPLERLPRALSGFTLAQISDLHVGPTIREKHVKRVVDMTNALRPDAVVITGDLVDGSVAELRAATEHLARLRARHGVYFVTGNHEYYSGARAWLAELRRYGVTPLENARLTLGDRGPGGASFDLAGVNDWSAAPGYDGRWPALEQALEDRDPERALVLLAHQPRGVAEAAAAGVGLQLSGHTHGGQLFPWNLVVAAVYPFYKGLYRLERDGKATQIYVSCGTGYWGPPMRLGAPAEVTKLVLTT</sequence>
<keyword evidence="2" id="KW-0479">Metal-binding</keyword>
<comment type="similarity">
    <text evidence="4">Belongs to the metallophosphoesterase superfamily.</text>
</comment>
<keyword evidence="5" id="KW-0812">Transmembrane</keyword>
<proteinExistence type="inferred from homology"/>
<feature type="transmembrane region" description="Helical" evidence="5">
    <location>
        <begin position="7"/>
        <end position="27"/>
    </location>
</feature>
<reference evidence="8" key="1">
    <citation type="journal article" date="2020" name="Appl. Environ. Microbiol.">
        <title>Diazotrophic Anaeromyxobacter Isolates from Soils.</title>
        <authorList>
            <person name="Masuda Y."/>
            <person name="Yamanaka H."/>
            <person name="Xu Z.X."/>
            <person name="Shiratori Y."/>
            <person name="Aono T."/>
            <person name="Amachi S."/>
            <person name="Senoo K."/>
            <person name="Itoh H."/>
        </authorList>
    </citation>
    <scope>NUCLEOTIDE SEQUENCE [LARGE SCALE GENOMIC DNA]</scope>
    <source>
        <strain evidence="8">R267</strain>
    </source>
</reference>
<dbReference type="EMBL" id="BJTG01000001">
    <property type="protein sequence ID" value="GEJ55853.1"/>
    <property type="molecule type" value="Genomic_DNA"/>
</dbReference>
<comment type="cofactor">
    <cofactor evidence="1">
        <name>a divalent metal cation</name>
        <dbReference type="ChEBI" id="CHEBI:60240"/>
    </cofactor>
</comment>
<dbReference type="SUPFAM" id="SSF56300">
    <property type="entry name" value="Metallo-dependent phosphatases"/>
    <property type="match status" value="1"/>
</dbReference>
<keyword evidence="8" id="KW-1185">Reference proteome</keyword>
<evidence type="ECO:0000313" key="8">
    <source>
        <dbReference type="Proteomes" id="UP000503640"/>
    </source>
</evidence>
<evidence type="ECO:0000256" key="3">
    <source>
        <dbReference type="ARBA" id="ARBA00022801"/>
    </source>
</evidence>
<evidence type="ECO:0000256" key="2">
    <source>
        <dbReference type="ARBA" id="ARBA00022723"/>
    </source>
</evidence>
<feature type="domain" description="Calcineurin-like phosphoesterase" evidence="6">
    <location>
        <begin position="170"/>
        <end position="340"/>
    </location>
</feature>
<comment type="caution">
    <text evidence="7">The sequence shown here is derived from an EMBL/GenBank/DDBJ whole genome shotgun (WGS) entry which is preliminary data.</text>
</comment>
<feature type="transmembrane region" description="Helical" evidence="5">
    <location>
        <begin position="71"/>
        <end position="90"/>
    </location>
</feature>
<keyword evidence="5" id="KW-0472">Membrane</keyword>
<keyword evidence="3" id="KW-0378">Hydrolase</keyword>
<dbReference type="GO" id="GO:0046872">
    <property type="term" value="F:metal ion binding"/>
    <property type="evidence" value="ECO:0007669"/>
    <property type="project" value="UniProtKB-KW"/>
</dbReference>
<dbReference type="CDD" id="cd07385">
    <property type="entry name" value="MPP_YkuE_C"/>
    <property type="match status" value="1"/>
</dbReference>
<dbReference type="InterPro" id="IPR051158">
    <property type="entry name" value="Metallophosphoesterase_sf"/>
</dbReference>
<dbReference type="InterPro" id="IPR004843">
    <property type="entry name" value="Calcineurin-like_PHP"/>
</dbReference>
<dbReference type="Pfam" id="PF00149">
    <property type="entry name" value="Metallophos"/>
    <property type="match status" value="1"/>
</dbReference>
<dbReference type="FunFam" id="3.60.21.10:FF:000028">
    <property type="entry name" value="Putative metallophosphoesterase"/>
    <property type="match status" value="1"/>
</dbReference>